<accession>A0ABN2LF70</accession>
<evidence type="ECO:0000313" key="2">
    <source>
        <dbReference type="EMBL" id="GAA1786627.1"/>
    </source>
</evidence>
<dbReference type="PANTHER" id="PTHR34387">
    <property type="entry name" value="SLR1258 PROTEIN"/>
    <property type="match status" value="1"/>
</dbReference>
<keyword evidence="3" id="KW-1185">Reference proteome</keyword>
<dbReference type="PROSITE" id="PS00430">
    <property type="entry name" value="TONB_DEPENDENT_REC_1"/>
    <property type="match status" value="1"/>
</dbReference>
<dbReference type="InterPro" id="IPR007497">
    <property type="entry name" value="SIMPL/DUF541"/>
</dbReference>
<sequence length="256" mass="26342">MLRSRFTTPVLVVLAALAVLSPGPLGTRPAFASATATVDPAPAGEPRDSVLVDGTGEVYGTPDTLTAELGVETTAATVGEAMDRASVAATRMRDALLRAGIARADIQTSSVSVAPKEDEDQRIIGYTASVGLTVKIRDLRRAGAILSAAIAAGGNAARLDGVSYAIDNDAALLATARRKAFADARRKAELYAREAGRRLGRVLKVSETAASCGECDGGRGAFAGGGSAAPIEPGRQRLTVTVTVEWALDPSPRRAD</sequence>
<keyword evidence="1" id="KW-0732">Signal</keyword>
<feature type="signal peptide" evidence="1">
    <location>
        <begin position="1"/>
        <end position="32"/>
    </location>
</feature>
<dbReference type="Proteomes" id="UP001500218">
    <property type="component" value="Unassembled WGS sequence"/>
</dbReference>
<feature type="chain" id="PRO_5045704649" evidence="1">
    <location>
        <begin position="33"/>
        <end position="256"/>
    </location>
</feature>
<name>A0ABN2LF70_9ACTN</name>
<dbReference type="InterPro" id="IPR010916">
    <property type="entry name" value="TonB_box_CS"/>
</dbReference>
<dbReference type="InterPro" id="IPR052022">
    <property type="entry name" value="26kDa_periplasmic_antigen"/>
</dbReference>
<comment type="caution">
    <text evidence="2">The sequence shown here is derived from an EMBL/GenBank/DDBJ whole genome shotgun (WGS) entry which is preliminary data.</text>
</comment>
<proteinExistence type="predicted"/>
<dbReference type="EMBL" id="BAAALT010000009">
    <property type="protein sequence ID" value="GAA1786627.1"/>
    <property type="molecule type" value="Genomic_DNA"/>
</dbReference>
<dbReference type="Gene3D" id="3.30.110.170">
    <property type="entry name" value="Protein of unknown function (DUF541), domain 1"/>
    <property type="match status" value="1"/>
</dbReference>
<gene>
    <name evidence="2" type="ORF">GCM10009682_06010</name>
</gene>
<evidence type="ECO:0000313" key="3">
    <source>
        <dbReference type="Proteomes" id="UP001500218"/>
    </source>
</evidence>
<dbReference type="PANTHER" id="PTHR34387:SF1">
    <property type="entry name" value="PERIPLASMIC IMMUNOGENIC PROTEIN"/>
    <property type="match status" value="1"/>
</dbReference>
<protein>
    <submittedName>
        <fullName evidence="2">SIMPL domain-containing protein</fullName>
    </submittedName>
</protein>
<reference evidence="2 3" key="1">
    <citation type="journal article" date="2019" name="Int. J. Syst. Evol. Microbiol.">
        <title>The Global Catalogue of Microorganisms (GCM) 10K type strain sequencing project: providing services to taxonomists for standard genome sequencing and annotation.</title>
        <authorList>
            <consortium name="The Broad Institute Genomics Platform"/>
            <consortium name="The Broad Institute Genome Sequencing Center for Infectious Disease"/>
            <person name="Wu L."/>
            <person name="Ma J."/>
        </authorList>
    </citation>
    <scope>NUCLEOTIDE SEQUENCE [LARGE SCALE GENOMIC DNA]</scope>
    <source>
        <strain evidence="2 3">JCM 13250</strain>
    </source>
</reference>
<evidence type="ECO:0000256" key="1">
    <source>
        <dbReference type="SAM" id="SignalP"/>
    </source>
</evidence>
<dbReference type="Pfam" id="PF04402">
    <property type="entry name" value="SIMPL"/>
    <property type="match status" value="1"/>
</dbReference>
<dbReference type="Gene3D" id="3.30.70.2970">
    <property type="entry name" value="Protein of unknown function (DUF541), domain 2"/>
    <property type="match status" value="1"/>
</dbReference>
<organism evidence="2 3">
    <name type="scientific">Luedemannella flava</name>
    <dbReference type="NCBI Taxonomy" id="349316"/>
    <lineage>
        <taxon>Bacteria</taxon>
        <taxon>Bacillati</taxon>
        <taxon>Actinomycetota</taxon>
        <taxon>Actinomycetes</taxon>
        <taxon>Micromonosporales</taxon>
        <taxon>Micromonosporaceae</taxon>
        <taxon>Luedemannella</taxon>
    </lineage>
</organism>